<feature type="region of interest" description="Disordered" evidence="4">
    <location>
        <begin position="1"/>
        <end position="21"/>
    </location>
</feature>
<dbReference type="Pfam" id="PF13812">
    <property type="entry name" value="PPR_3"/>
    <property type="match status" value="1"/>
</dbReference>
<dbReference type="Pfam" id="PF01535">
    <property type="entry name" value="PPR"/>
    <property type="match status" value="3"/>
</dbReference>
<evidence type="ECO:0000313" key="7">
    <source>
        <dbReference type="Proteomes" id="UP001370490"/>
    </source>
</evidence>
<dbReference type="InterPro" id="IPR046960">
    <property type="entry name" value="PPR_At4g14850-like_plant"/>
</dbReference>
<evidence type="ECO:0000256" key="1">
    <source>
        <dbReference type="ARBA" id="ARBA00006643"/>
    </source>
</evidence>
<sequence length="600" mass="67680">MNITSSKPANAKPTPHPSTLFPEIQTCKTLRQLKQVHASFVKSGKIHDPLAAAEFLRFSAYHRHLHNARLLFHQMIHPNCFSYNTIIRALSESDDHDDAEEALKIFVQMLHDEFVNPNGFTFPSLLKACASSARIEEGKQIHGLVVKMGFDGHDDFVLSNLLRTYVMCCAMEDASVLFKTRVKSRSKNVVFWNVMIDGYMRIGDFEAAKQLFDRMPHRSVVSWNGVIAGYAQNGLFKEALGVFREMQLANVNPNYVTLVSVLPAISRLGVLELGKWVHLYADKNEIEIDEKLGSALIDMYSKCGSIDKAIQLFLKLPLRNVVAWNAIIGGLAMHGRAKDALDYFSKMGREGILPNDITYIGVLSACSHAGLVEEGQQFFDQMMRSGLEPRMEHYGCMVDLLGRAGLFEEAEELIHSMPIKPDDIVWKALLNACKMHGNIEMGRRIAEHLMDWLPHDGGSYVALSNMYASANNWEGVVEVRLKMKEMDIRKDPGCSWIELDGATHEFLVEDDSHPKAKEIDGMLDEISENLKREGYRPNTTQVLLKMDEEEKENVLNYHSEKIAIAFGLISTDAQTPLRIVKNLRICQDCHSSIKLISKNL</sequence>
<dbReference type="FunFam" id="1.25.40.10:FF:000470">
    <property type="entry name" value="Pentatricopeptide repeat-containing protein At5g66520"/>
    <property type="match status" value="1"/>
</dbReference>
<reference evidence="6 7" key="1">
    <citation type="submission" date="2023-12" db="EMBL/GenBank/DDBJ databases">
        <title>A high-quality genome assembly for Dillenia turbinata (Dilleniales).</title>
        <authorList>
            <person name="Chanderbali A."/>
        </authorList>
    </citation>
    <scope>NUCLEOTIDE SEQUENCE [LARGE SCALE GENOMIC DNA]</scope>
    <source>
        <strain evidence="6">LSX21</strain>
        <tissue evidence="6">Leaf</tissue>
    </source>
</reference>
<evidence type="ECO:0000259" key="5">
    <source>
        <dbReference type="Pfam" id="PF14432"/>
    </source>
</evidence>
<dbReference type="Proteomes" id="UP001370490">
    <property type="component" value="Unassembled WGS sequence"/>
</dbReference>
<dbReference type="GO" id="GO:0009451">
    <property type="term" value="P:RNA modification"/>
    <property type="evidence" value="ECO:0007669"/>
    <property type="project" value="InterPro"/>
</dbReference>
<dbReference type="PANTHER" id="PTHR47926">
    <property type="entry name" value="PENTATRICOPEPTIDE REPEAT-CONTAINING PROTEIN"/>
    <property type="match status" value="1"/>
</dbReference>
<organism evidence="6 7">
    <name type="scientific">Dillenia turbinata</name>
    <dbReference type="NCBI Taxonomy" id="194707"/>
    <lineage>
        <taxon>Eukaryota</taxon>
        <taxon>Viridiplantae</taxon>
        <taxon>Streptophyta</taxon>
        <taxon>Embryophyta</taxon>
        <taxon>Tracheophyta</taxon>
        <taxon>Spermatophyta</taxon>
        <taxon>Magnoliopsida</taxon>
        <taxon>eudicotyledons</taxon>
        <taxon>Gunneridae</taxon>
        <taxon>Pentapetalae</taxon>
        <taxon>Dilleniales</taxon>
        <taxon>Dilleniaceae</taxon>
        <taxon>Dillenia</taxon>
    </lineage>
</organism>
<name>A0AAN8UIJ1_9MAGN</name>
<dbReference type="PANTHER" id="PTHR47926:SF452">
    <property type="entry name" value="PENTATRICOPEPTIDE REPEAT-CONTAINING PROTEIN"/>
    <property type="match status" value="1"/>
</dbReference>
<comment type="caution">
    <text evidence="6">The sequence shown here is derived from an EMBL/GenBank/DDBJ whole genome shotgun (WGS) entry which is preliminary data.</text>
</comment>
<dbReference type="Pfam" id="PF14432">
    <property type="entry name" value="DYW_deaminase"/>
    <property type="match status" value="1"/>
</dbReference>
<keyword evidence="2" id="KW-0677">Repeat</keyword>
<dbReference type="Pfam" id="PF13041">
    <property type="entry name" value="PPR_2"/>
    <property type="match status" value="2"/>
</dbReference>
<dbReference type="GO" id="GO:0008270">
    <property type="term" value="F:zinc ion binding"/>
    <property type="evidence" value="ECO:0007669"/>
    <property type="project" value="InterPro"/>
</dbReference>
<dbReference type="PROSITE" id="PS51375">
    <property type="entry name" value="PPR"/>
    <property type="match status" value="4"/>
</dbReference>
<evidence type="ECO:0000256" key="2">
    <source>
        <dbReference type="ARBA" id="ARBA00022737"/>
    </source>
</evidence>
<dbReference type="NCBIfam" id="TIGR00756">
    <property type="entry name" value="PPR"/>
    <property type="match status" value="5"/>
</dbReference>
<dbReference type="InterPro" id="IPR046848">
    <property type="entry name" value="E_motif"/>
</dbReference>
<feature type="domain" description="DYW" evidence="5">
    <location>
        <begin position="534"/>
        <end position="598"/>
    </location>
</feature>
<protein>
    <submittedName>
        <fullName evidence="6">E motif</fullName>
    </submittedName>
</protein>
<evidence type="ECO:0000313" key="6">
    <source>
        <dbReference type="EMBL" id="KAK6916090.1"/>
    </source>
</evidence>
<evidence type="ECO:0000256" key="4">
    <source>
        <dbReference type="SAM" id="MobiDB-lite"/>
    </source>
</evidence>
<feature type="repeat" description="PPR" evidence="3">
    <location>
        <begin position="355"/>
        <end position="389"/>
    </location>
</feature>
<dbReference type="AlphaFoldDB" id="A0AAN8UIJ1"/>
<dbReference type="FunFam" id="1.25.40.10:FF:000333">
    <property type="entry name" value="Pentatricopeptide repeat-containing protein"/>
    <property type="match status" value="1"/>
</dbReference>
<dbReference type="Gene3D" id="1.25.40.10">
    <property type="entry name" value="Tetratricopeptide repeat domain"/>
    <property type="match status" value="3"/>
</dbReference>
<dbReference type="InterPro" id="IPR011990">
    <property type="entry name" value="TPR-like_helical_dom_sf"/>
</dbReference>
<dbReference type="EMBL" id="JBAMMX010000024">
    <property type="protein sequence ID" value="KAK6916090.1"/>
    <property type="molecule type" value="Genomic_DNA"/>
</dbReference>
<gene>
    <name evidence="6" type="ORF">RJ641_018951</name>
</gene>
<feature type="repeat" description="PPR" evidence="3">
    <location>
        <begin position="320"/>
        <end position="354"/>
    </location>
</feature>
<dbReference type="FunFam" id="1.25.40.10:FF:000690">
    <property type="entry name" value="Pentatricopeptide repeat-containing protein"/>
    <property type="match status" value="1"/>
</dbReference>
<feature type="repeat" description="PPR" evidence="3">
    <location>
        <begin position="188"/>
        <end position="218"/>
    </location>
</feature>
<evidence type="ECO:0000256" key="3">
    <source>
        <dbReference type="PROSITE-ProRule" id="PRU00708"/>
    </source>
</evidence>
<keyword evidence="7" id="KW-1185">Reference proteome</keyword>
<dbReference type="InterPro" id="IPR002885">
    <property type="entry name" value="PPR_rpt"/>
</dbReference>
<dbReference type="Pfam" id="PF20431">
    <property type="entry name" value="E_motif"/>
    <property type="match status" value="1"/>
</dbReference>
<proteinExistence type="inferred from homology"/>
<accession>A0AAN8UIJ1</accession>
<dbReference type="GO" id="GO:0003729">
    <property type="term" value="F:mRNA binding"/>
    <property type="evidence" value="ECO:0007669"/>
    <property type="project" value="UniProtKB-ARBA"/>
</dbReference>
<dbReference type="InterPro" id="IPR032867">
    <property type="entry name" value="DYW_dom"/>
</dbReference>
<comment type="similarity">
    <text evidence="1">Belongs to the PPR family. PCMP-H subfamily.</text>
</comment>
<feature type="repeat" description="PPR" evidence="3">
    <location>
        <begin position="219"/>
        <end position="253"/>
    </location>
</feature>